<dbReference type="Gene3D" id="1.20.58.80">
    <property type="entry name" value="Phosphotransferase system, lactose/cellobiose-type IIA subunit"/>
    <property type="match status" value="1"/>
</dbReference>
<dbReference type="InterPro" id="IPR036181">
    <property type="entry name" value="MIT_dom_sf"/>
</dbReference>
<feature type="compositionally biased region" description="Pro residues" evidence="1">
    <location>
        <begin position="424"/>
        <end position="433"/>
    </location>
</feature>
<name>A0A2V3J696_9FLOR</name>
<dbReference type="InterPro" id="IPR005512">
    <property type="entry name" value="PRONE_dom"/>
</dbReference>
<evidence type="ECO:0000313" key="4">
    <source>
        <dbReference type="Proteomes" id="UP000247409"/>
    </source>
</evidence>
<dbReference type="InterPro" id="IPR038937">
    <property type="entry name" value="RopGEF"/>
</dbReference>
<dbReference type="PANTHER" id="PTHR33101:SF2">
    <property type="entry name" value="ROP GUANINE NUCLEOTIDE EXCHANGE FACTOR 14"/>
    <property type="match status" value="1"/>
</dbReference>
<sequence length="907" mass="100274">MYGSHLLPGERRTPSRASVAQPAPPKRSVRSIRKQFEAPLDSPQQTCANLSPAPASAPVTPSKKQPARNDKHAPADSTRAELAAFLNASKQQRERMSRSSSSASPHRASTPPAPANVGSLIEKWSAAATSLPRERDRVPLQERDLQRVDHQPRFQNAISNQPPVDSVDTFGSASADVHRLIPKTDPGRLESYVAAAKPLAAAADAALTADQSVREILSKRVQHDVVQGVNVTPDPPPRTQHQLARAGDSAPALDKRPSPTSVLETDPQQQTQVVVEGADSDWGAAELYINQLRDEAQKTAEQAVQLDENDEYVAACELYCGVVDLYYKLIPFLSEEEGAEVYEIIKMYTHRCGVIREAFGDDLEDDDEVEDEELAQPLAEDDSVAGKQVEDVCSSGPAFERGGVKQHSRAHDAHKVRAEELAPPSRPAPPPPVVSASRGGGADSSAVGGAAAADRRVGGRALPSSSSPKRHAAAEAHDQKEQQEQQYALQRTPYPDYSNEKPLAVPEAARGGGISGISATAQAHRNSLNRPVSRSAVRASSSSISRERVADMFQRMDVMKECLNNFTVKRKHLGMARALEMHITALNANTFGELKRLEPLSAELEHRWATELEVLLPMIQEIKVMRPGVGYKLREDIEKHLPALERCDRSVRKTMVSFAALLGHVEYVDRETSGDGGNGGRATRRWWVKVPVVKKGGLPSEVCRIVEEAEKEMRGVFKICHEINVDVMKMIPVPQSFVETLPKHARSLIPRELKEGLTTWGMFKVSDYLKDRNLWHKDSAKEITSSLEKVALIWEAKTSNQSFLSRTFDIRGERFHQAMTAFRRCQNAIRELRREWPTMQHTELDMAKIHHNEDMGLAGLEAYSRALESRAYRLLTRIKELLEANEEARKRARGGKKSTRGKAKGRS</sequence>
<dbReference type="SUPFAM" id="SSF116846">
    <property type="entry name" value="MIT domain"/>
    <property type="match status" value="1"/>
</dbReference>
<feature type="region of interest" description="Disordered" evidence="1">
    <location>
        <begin position="1"/>
        <end position="118"/>
    </location>
</feature>
<feature type="domain" description="PRONE" evidence="2">
    <location>
        <begin position="576"/>
        <end position="895"/>
    </location>
</feature>
<feature type="compositionally biased region" description="Basic and acidic residues" evidence="1">
    <location>
        <begin position="409"/>
        <end position="420"/>
    </location>
</feature>
<proteinExistence type="predicted"/>
<feature type="compositionally biased region" description="Low complexity" evidence="1">
    <location>
        <begin position="443"/>
        <end position="452"/>
    </location>
</feature>
<accession>A0A2V3J696</accession>
<dbReference type="Proteomes" id="UP000247409">
    <property type="component" value="Unassembled WGS sequence"/>
</dbReference>
<evidence type="ECO:0000313" key="3">
    <source>
        <dbReference type="EMBL" id="PXF49517.1"/>
    </source>
</evidence>
<evidence type="ECO:0000256" key="1">
    <source>
        <dbReference type="SAM" id="MobiDB-lite"/>
    </source>
</evidence>
<evidence type="ECO:0000259" key="2">
    <source>
        <dbReference type="PROSITE" id="PS51334"/>
    </source>
</evidence>
<dbReference type="PANTHER" id="PTHR33101">
    <property type="entry name" value="ROP GUANINE NUCLEOTIDE EXCHANGE FACTOR 1"/>
    <property type="match status" value="1"/>
</dbReference>
<protein>
    <submittedName>
        <fullName evidence="3">Rop guanine nucleotide exchange factor 12</fullName>
    </submittedName>
</protein>
<reference evidence="3 4" key="1">
    <citation type="journal article" date="2018" name="Mol. Biol. Evol.">
        <title>Analysis of the draft genome of the red seaweed Gracilariopsis chorda provides insights into genome size evolution in Rhodophyta.</title>
        <authorList>
            <person name="Lee J."/>
            <person name="Yang E.C."/>
            <person name="Graf L."/>
            <person name="Yang J.H."/>
            <person name="Qiu H."/>
            <person name="Zel Zion U."/>
            <person name="Chan C.X."/>
            <person name="Stephens T.G."/>
            <person name="Weber A.P.M."/>
            <person name="Boo G.H."/>
            <person name="Boo S.M."/>
            <person name="Kim K.M."/>
            <person name="Shin Y."/>
            <person name="Jung M."/>
            <person name="Lee S.J."/>
            <person name="Yim H.S."/>
            <person name="Lee J.H."/>
            <person name="Bhattacharya D."/>
            <person name="Yoon H.S."/>
        </authorList>
    </citation>
    <scope>NUCLEOTIDE SEQUENCE [LARGE SCALE GENOMIC DNA]</scope>
    <source>
        <strain evidence="3 4">SKKU-2015</strain>
        <tissue evidence="3">Whole body</tissue>
    </source>
</reference>
<gene>
    <name evidence="3" type="ORF">BWQ96_00587</name>
</gene>
<dbReference type="EMBL" id="NBIV01000004">
    <property type="protein sequence ID" value="PXF49517.1"/>
    <property type="molecule type" value="Genomic_DNA"/>
</dbReference>
<dbReference type="GO" id="GO:0005085">
    <property type="term" value="F:guanyl-nucleotide exchange factor activity"/>
    <property type="evidence" value="ECO:0007669"/>
    <property type="project" value="InterPro"/>
</dbReference>
<dbReference type="Gene3D" id="1.20.58.1310">
    <property type="entry name" value="PRONE domain, subdomain 2"/>
    <property type="match status" value="1"/>
</dbReference>
<dbReference type="Pfam" id="PF03759">
    <property type="entry name" value="PRONE"/>
    <property type="match status" value="1"/>
</dbReference>
<organism evidence="3 4">
    <name type="scientific">Gracilariopsis chorda</name>
    <dbReference type="NCBI Taxonomy" id="448386"/>
    <lineage>
        <taxon>Eukaryota</taxon>
        <taxon>Rhodophyta</taxon>
        <taxon>Florideophyceae</taxon>
        <taxon>Rhodymeniophycidae</taxon>
        <taxon>Gracilariales</taxon>
        <taxon>Gracilariaceae</taxon>
        <taxon>Gracilariopsis</taxon>
    </lineage>
</organism>
<feature type="compositionally biased region" description="Basic residues" evidence="1">
    <location>
        <begin position="890"/>
        <end position="907"/>
    </location>
</feature>
<feature type="compositionally biased region" description="Low complexity" evidence="1">
    <location>
        <begin position="51"/>
        <end position="62"/>
    </location>
</feature>
<feature type="compositionally biased region" description="Basic and acidic residues" evidence="1">
    <location>
        <begin position="472"/>
        <end position="483"/>
    </location>
</feature>
<dbReference type="Gene3D" id="1.20.58.2010">
    <property type="entry name" value="PRONE domain, subdomain 1"/>
    <property type="match status" value="1"/>
</dbReference>
<comment type="caution">
    <text evidence="3">The sequence shown here is derived from an EMBL/GenBank/DDBJ whole genome shotgun (WGS) entry which is preliminary data.</text>
</comment>
<feature type="compositionally biased region" description="Low complexity" evidence="1">
    <location>
        <begin position="98"/>
        <end position="110"/>
    </location>
</feature>
<feature type="region of interest" description="Disordered" evidence="1">
    <location>
        <begin position="395"/>
        <end position="486"/>
    </location>
</feature>
<feature type="region of interest" description="Disordered" evidence="1">
    <location>
        <begin position="228"/>
        <end position="266"/>
    </location>
</feature>
<dbReference type="AlphaFoldDB" id="A0A2V3J696"/>
<feature type="region of interest" description="Disordered" evidence="1">
    <location>
        <begin position="886"/>
        <end position="907"/>
    </location>
</feature>
<dbReference type="PROSITE" id="PS51334">
    <property type="entry name" value="PRONE"/>
    <property type="match status" value="1"/>
</dbReference>
<dbReference type="OrthoDB" id="1053009at2759"/>
<keyword evidence="4" id="KW-1185">Reference proteome</keyword>